<dbReference type="GO" id="GO:0061631">
    <property type="term" value="F:ubiquitin conjugating enzyme activity"/>
    <property type="evidence" value="ECO:0007669"/>
    <property type="project" value="TreeGrafter"/>
</dbReference>
<dbReference type="Pfam" id="PF00179">
    <property type="entry name" value="UQ_con"/>
    <property type="match status" value="1"/>
</dbReference>
<dbReference type="SUPFAM" id="SSF54495">
    <property type="entry name" value="UBC-like"/>
    <property type="match status" value="1"/>
</dbReference>
<feature type="compositionally biased region" description="Polar residues" evidence="3">
    <location>
        <begin position="35"/>
        <end position="45"/>
    </location>
</feature>
<evidence type="ECO:0000256" key="3">
    <source>
        <dbReference type="SAM" id="MobiDB-lite"/>
    </source>
</evidence>
<dbReference type="PANTHER" id="PTHR46116:SF15">
    <property type="entry name" value="(E3-INDEPENDENT) E2 UBIQUITIN-CONJUGATING ENZYME"/>
    <property type="match status" value="1"/>
</dbReference>
<dbReference type="InterPro" id="IPR000608">
    <property type="entry name" value="UBC"/>
</dbReference>
<evidence type="ECO:0000259" key="4">
    <source>
        <dbReference type="PROSITE" id="PS50127"/>
    </source>
</evidence>
<dbReference type="AlphaFoldDB" id="A0A9Q5HTG4"/>
<dbReference type="InterPro" id="IPR016135">
    <property type="entry name" value="UBQ-conjugating_enzyme/RWD"/>
</dbReference>
<gene>
    <name evidence="5" type="ORF">A7U60_g7259</name>
</gene>
<dbReference type="FunFam" id="3.10.110.10:FF:000094">
    <property type="entry name" value="Probable ubiquitin-conjugating enzyme E2 23"/>
    <property type="match status" value="1"/>
</dbReference>
<name>A0A9Q5HTG4_SANBA</name>
<dbReference type="PANTHER" id="PTHR46116">
    <property type="entry name" value="(E3-INDEPENDENT) E2 UBIQUITIN-CONJUGATING ENZYME"/>
    <property type="match status" value="1"/>
</dbReference>
<keyword evidence="1" id="KW-0808">Transferase</keyword>
<accession>A0A9Q5HTG4</accession>
<protein>
    <recommendedName>
        <fullName evidence="4">UBC core domain-containing protein</fullName>
    </recommendedName>
</protein>
<feature type="region of interest" description="Disordered" evidence="3">
    <location>
        <begin position="869"/>
        <end position="903"/>
    </location>
</feature>
<evidence type="ECO:0000313" key="6">
    <source>
        <dbReference type="Proteomes" id="UP000757232"/>
    </source>
</evidence>
<dbReference type="SMART" id="SM00212">
    <property type="entry name" value="UBCc"/>
    <property type="match status" value="1"/>
</dbReference>
<feature type="domain" description="UBC core" evidence="4">
    <location>
        <begin position="950"/>
        <end position="1113"/>
    </location>
</feature>
<comment type="caution">
    <text evidence="5">The sequence shown here is derived from an EMBL/GenBank/DDBJ whole genome shotgun (WGS) entry which is preliminary data.</text>
</comment>
<evidence type="ECO:0000256" key="1">
    <source>
        <dbReference type="ARBA" id="ARBA00022679"/>
    </source>
</evidence>
<feature type="compositionally biased region" description="Polar residues" evidence="3">
    <location>
        <begin position="238"/>
        <end position="257"/>
    </location>
</feature>
<feature type="compositionally biased region" description="Polar residues" evidence="3">
    <location>
        <begin position="1"/>
        <end position="27"/>
    </location>
</feature>
<dbReference type="EMBL" id="LNZH02000208">
    <property type="protein sequence ID" value="OCB85610.1"/>
    <property type="molecule type" value="Genomic_DNA"/>
</dbReference>
<dbReference type="PROSITE" id="PS50127">
    <property type="entry name" value="UBC_2"/>
    <property type="match status" value="1"/>
</dbReference>
<dbReference type="Proteomes" id="UP000757232">
    <property type="component" value="Unassembled WGS sequence"/>
</dbReference>
<keyword evidence="6" id="KW-1185">Reference proteome</keyword>
<feature type="region of interest" description="Disordered" evidence="3">
    <location>
        <begin position="207"/>
        <end position="269"/>
    </location>
</feature>
<evidence type="ECO:0000313" key="5">
    <source>
        <dbReference type="EMBL" id="OCB85610.1"/>
    </source>
</evidence>
<keyword evidence="2" id="KW-0833">Ubl conjugation pathway</keyword>
<dbReference type="CDD" id="cd23837">
    <property type="entry name" value="UBCc_UBE2O"/>
    <property type="match status" value="1"/>
</dbReference>
<evidence type="ECO:0000256" key="2">
    <source>
        <dbReference type="ARBA" id="ARBA00022786"/>
    </source>
</evidence>
<dbReference type="Gene3D" id="3.10.110.10">
    <property type="entry name" value="Ubiquitin Conjugating Enzyme"/>
    <property type="match status" value="1"/>
</dbReference>
<organism evidence="5 6">
    <name type="scientific">Sanghuangporus baumii</name>
    <name type="common">Phellinus baumii</name>
    <dbReference type="NCBI Taxonomy" id="108892"/>
    <lineage>
        <taxon>Eukaryota</taxon>
        <taxon>Fungi</taxon>
        <taxon>Dikarya</taxon>
        <taxon>Basidiomycota</taxon>
        <taxon>Agaricomycotina</taxon>
        <taxon>Agaricomycetes</taxon>
        <taxon>Hymenochaetales</taxon>
        <taxon>Hymenochaetaceae</taxon>
        <taxon>Sanghuangporus</taxon>
    </lineage>
</organism>
<sequence length="1192" mass="133152">MFGNSSAKKSDLDNSSPSTQQTSANSSDDPRPEVTSVSQNSSVLPLNSPHDAIINQIDNEVGKLQDASGPGQTSPAKLRNRELPENLYDPFDGQSVGVMVPGEFGEEEDDLWTHLAEIRNLQSDVARMHAQMERLGENDRFYAPEETGEEETVNVGDETKAEKTAEFTKLSDRFSVRKEAIDAIMQKLQTLSKSINDFHSSRAPVFRSLSSPVPREAGSNAEKPGAASTRTDRDVGSSMPSNNVLSASLKDSPNSMSRALADPPEQTRTKLFGEDIVQRIDDPSNSSTYGIVMRCWHDSDDMQIQGPTMDPLLRPLKRGEVGVSFFPNNMREILPESSFRLLDRPMQVRAAFSFRVLQLKQNSQAGDLCKRSFEDVQSAVVTDVHVRFKGSLKVAHAVSRIKLEDWKSVDDIKEFDDIAVGDFVVYNDWVGQIQEFFDESVIQTSDGSLVRLPEISAHLVVGERGPDILPAPPEQGIQGIISYFMGELRPSSDDLVVSVKHTLTPEEASKRNRPKQFWYGKDISQLTLLRGINDQLPRVGDRLILKSVPEHVLTVHGQEDQKAGAIRVETFVICETETTVDLLWQNGSSERARSTELIPYLNPDEYDCWPGDHVIWKTEDERHGAVVQSVNASERTAQIVLYNGRREVVSVLELDTHGAAANGSNPQEAFGVRRGDLVFIHREGDTNGCLKPMVPSIGELEPWIHEVPFEDEETGELSGWRKELDRIGRMIAQKHEPAEGDKIRRPEPGRCEIDWFGEVTNLRLDGVVKVTLLDLRKVDVPLERISRLRDGLEQLEDLWGDELSDSHSVYDPLHDDEGTYEVQTEDGRWQQFDDGSEEDWVDEDVDETLSDLEDVADSMEVDEITTPDTVIHGNGVVPGAWPSPGEGADNIQPQASSTPRPECPEITRMTTDIIRKQLPIEPSWKRFDILPSAPPDHAFFETTADQPSRQFMARLSKEYRALSTSLPESIIVRTYEDRTDLLRSLIIGPENTPYEDAPFVIDWKLDGNFPQSPPIAHFHSWTNGNGRVNPNLYEEGKVCLSILGTWAGDRSESWNPSRSSLLQAFVSIQGLVLVKEPWYCEPAYEKLRGTAEGKVNSRLYNEKAYVLSRGFVRRALEVPVGGLEDVIKDIYITRGKLAKVITSAHSLIEKSRITKESKDDNGELAVPRLTGGGIIPLTRILDKLEVLSDVPS</sequence>
<proteinExistence type="predicted"/>
<dbReference type="OrthoDB" id="1926878at2759"/>
<reference evidence="5" key="1">
    <citation type="submission" date="2016-06" db="EMBL/GenBank/DDBJ databases">
        <title>Draft Genome sequence of the fungus Inonotus baumii.</title>
        <authorList>
            <person name="Zhu H."/>
            <person name="Lin W."/>
        </authorList>
    </citation>
    <scope>NUCLEOTIDE SEQUENCE</scope>
    <source>
        <strain evidence="5">821</strain>
    </source>
</reference>
<feature type="region of interest" description="Disordered" evidence="3">
    <location>
        <begin position="1"/>
        <end position="95"/>
    </location>
</feature>